<dbReference type="AlphaFoldDB" id="A0AAX6GNV6"/>
<accession>A0AAX6GNV6</accession>
<dbReference type="Proteomes" id="UP001140949">
    <property type="component" value="Unassembled WGS sequence"/>
</dbReference>
<sequence>MLDYNSGVVFISVHWVVRSCRLLFSVGSCLRICSRSCRVVFVCKMGSCPCAGYPNPVLYS</sequence>
<keyword evidence="2" id="KW-1185">Reference proteome</keyword>
<reference evidence="1" key="1">
    <citation type="journal article" date="2023" name="GigaByte">
        <title>Genome assembly of the bearded iris, Iris pallida Lam.</title>
        <authorList>
            <person name="Bruccoleri R.E."/>
            <person name="Oakeley E.J."/>
            <person name="Faust A.M.E."/>
            <person name="Altorfer M."/>
            <person name="Dessus-Babus S."/>
            <person name="Burckhardt D."/>
            <person name="Oertli M."/>
            <person name="Naumann U."/>
            <person name="Petersen F."/>
            <person name="Wong J."/>
        </authorList>
    </citation>
    <scope>NUCLEOTIDE SEQUENCE</scope>
    <source>
        <strain evidence="1">GSM-AAB239-AS_SAM_17_03QT</strain>
    </source>
</reference>
<gene>
    <name evidence="1" type="ORF">M6B38_354185</name>
</gene>
<name>A0AAX6GNV6_IRIPA</name>
<proteinExistence type="predicted"/>
<protein>
    <submittedName>
        <fullName evidence="1">Uncharacterized protein</fullName>
    </submittedName>
</protein>
<evidence type="ECO:0000313" key="1">
    <source>
        <dbReference type="EMBL" id="KAJ6830400.1"/>
    </source>
</evidence>
<comment type="caution">
    <text evidence="1">The sequence shown here is derived from an EMBL/GenBank/DDBJ whole genome shotgun (WGS) entry which is preliminary data.</text>
</comment>
<dbReference type="EMBL" id="JANAVB010017598">
    <property type="protein sequence ID" value="KAJ6830400.1"/>
    <property type="molecule type" value="Genomic_DNA"/>
</dbReference>
<reference evidence="1" key="2">
    <citation type="submission" date="2023-04" db="EMBL/GenBank/DDBJ databases">
        <authorList>
            <person name="Bruccoleri R.E."/>
            <person name="Oakeley E.J."/>
            <person name="Faust A.-M."/>
            <person name="Dessus-Babus S."/>
            <person name="Altorfer M."/>
            <person name="Burckhardt D."/>
            <person name="Oertli M."/>
            <person name="Naumann U."/>
            <person name="Petersen F."/>
            <person name="Wong J."/>
        </authorList>
    </citation>
    <scope>NUCLEOTIDE SEQUENCE</scope>
    <source>
        <strain evidence="1">GSM-AAB239-AS_SAM_17_03QT</strain>
        <tissue evidence="1">Leaf</tissue>
    </source>
</reference>
<organism evidence="1 2">
    <name type="scientific">Iris pallida</name>
    <name type="common">Sweet iris</name>
    <dbReference type="NCBI Taxonomy" id="29817"/>
    <lineage>
        <taxon>Eukaryota</taxon>
        <taxon>Viridiplantae</taxon>
        <taxon>Streptophyta</taxon>
        <taxon>Embryophyta</taxon>
        <taxon>Tracheophyta</taxon>
        <taxon>Spermatophyta</taxon>
        <taxon>Magnoliopsida</taxon>
        <taxon>Liliopsida</taxon>
        <taxon>Asparagales</taxon>
        <taxon>Iridaceae</taxon>
        <taxon>Iridoideae</taxon>
        <taxon>Irideae</taxon>
        <taxon>Iris</taxon>
    </lineage>
</organism>
<evidence type="ECO:0000313" key="2">
    <source>
        <dbReference type="Proteomes" id="UP001140949"/>
    </source>
</evidence>